<reference evidence="2" key="1">
    <citation type="journal article" date="2024" name="Gigascience">
        <title>Chromosome-level genome of the poultry shaft louse Menopon gallinae provides insight into the host-switching and adaptive evolution of parasitic lice.</title>
        <authorList>
            <person name="Xu Y."/>
            <person name="Ma L."/>
            <person name="Liu S."/>
            <person name="Liang Y."/>
            <person name="Liu Q."/>
            <person name="He Z."/>
            <person name="Tian L."/>
            <person name="Duan Y."/>
            <person name="Cai W."/>
            <person name="Li H."/>
            <person name="Song F."/>
        </authorList>
    </citation>
    <scope>NUCLEOTIDE SEQUENCE</scope>
    <source>
        <strain evidence="2">Cailab_2023a</strain>
    </source>
</reference>
<feature type="compositionally biased region" description="Basic and acidic residues" evidence="1">
    <location>
        <begin position="114"/>
        <end position="130"/>
    </location>
</feature>
<feature type="region of interest" description="Disordered" evidence="1">
    <location>
        <begin position="110"/>
        <end position="130"/>
    </location>
</feature>
<dbReference type="AlphaFoldDB" id="A0AAW2HFV2"/>
<dbReference type="EMBL" id="JARGDH010000005">
    <property type="protein sequence ID" value="KAL0268748.1"/>
    <property type="molecule type" value="Genomic_DNA"/>
</dbReference>
<proteinExistence type="predicted"/>
<name>A0AAW2HFV2_9NEOP</name>
<protein>
    <submittedName>
        <fullName evidence="2">Uncharacterized protein</fullName>
    </submittedName>
</protein>
<gene>
    <name evidence="2" type="ORF">PYX00_010569</name>
</gene>
<sequence>MEVKMDGRFLGLAVVIFIILAILETSADNFYALRYGKRDSQGSERRLFNSPKYHRRSDVSSDLFYGSRYGKRNTTPPKTVPVEVSDRFGRSLESDMPRSNRFYVGSRFGKRGHRSGEAVHEEEEKSESGQDRVVCRYTGFRHLYHCLGELEQEKGVDKVF</sequence>
<evidence type="ECO:0000313" key="2">
    <source>
        <dbReference type="EMBL" id="KAL0268748.1"/>
    </source>
</evidence>
<comment type="caution">
    <text evidence="2">The sequence shown here is derived from an EMBL/GenBank/DDBJ whole genome shotgun (WGS) entry which is preliminary data.</text>
</comment>
<organism evidence="2">
    <name type="scientific">Menopon gallinae</name>
    <name type="common">poultry shaft louse</name>
    <dbReference type="NCBI Taxonomy" id="328185"/>
    <lineage>
        <taxon>Eukaryota</taxon>
        <taxon>Metazoa</taxon>
        <taxon>Ecdysozoa</taxon>
        <taxon>Arthropoda</taxon>
        <taxon>Hexapoda</taxon>
        <taxon>Insecta</taxon>
        <taxon>Pterygota</taxon>
        <taxon>Neoptera</taxon>
        <taxon>Paraneoptera</taxon>
        <taxon>Psocodea</taxon>
        <taxon>Troctomorpha</taxon>
        <taxon>Phthiraptera</taxon>
        <taxon>Amblycera</taxon>
        <taxon>Menoponidae</taxon>
        <taxon>Menopon</taxon>
    </lineage>
</organism>
<accession>A0AAW2HFV2</accession>
<evidence type="ECO:0000256" key="1">
    <source>
        <dbReference type="SAM" id="MobiDB-lite"/>
    </source>
</evidence>